<proteinExistence type="inferred from homology"/>
<feature type="domain" description="CBS" evidence="10">
    <location>
        <begin position="201"/>
        <end position="259"/>
    </location>
</feature>
<dbReference type="Gene3D" id="3.10.580.10">
    <property type="entry name" value="CBS-domain"/>
    <property type="match status" value="1"/>
</dbReference>
<keyword evidence="8" id="KW-0129">CBS domain</keyword>
<sequence>MDNSLDTLVGQVELLIAEGDKEQLKEYLDNLNISEVEDLIDELPEYGATFIETLSINRAVNVFRILDFPTQERIIKKLSGPKITELINELPPDDRTAFFSELHGDVVKKMIILMPPEDRKEALTLLGYPEDSVGRLMTPDYVTVKQDVTVGQALEHIREYGKDSETIDVIYVIDEKGVLLDDIRIREIILSKPEVHIADLMDNRLIALNAFDPQEEAITVFRMNNRVALPVTDKQGVLLGIVTVDDVLWIANEEYTEDIQRIGGSEALDEPYLDASIWQLVKKRAPWLMVLFIGQFFTATVIEGYEMQLQAAVVLMTFVPLITSSGGNTGSQASALIIQAMALGEISLGDWFRVFRRELASGLILGMILGTLGLLRIFGYHLFGEYGDTWFLLSLVVGCALVGVILWGSLVGAMLPFVLKRLGADPATSSAPFVATLVDVTGLVIYFTIATLVLKGTLL</sequence>
<dbReference type="Gene3D" id="1.10.357.20">
    <property type="entry name" value="SLC41 divalent cation transporters, integral membrane domain"/>
    <property type="match status" value="1"/>
</dbReference>
<dbReference type="InterPro" id="IPR036739">
    <property type="entry name" value="SLC41_membr_dom_sf"/>
</dbReference>
<comment type="caution">
    <text evidence="9">Lacks conserved residue(s) required for the propagation of feature annotation.</text>
</comment>
<keyword evidence="5 9" id="KW-0460">Magnesium</keyword>
<comment type="function">
    <text evidence="9">Acts as a magnesium transporter.</text>
</comment>
<feature type="transmembrane region" description="Helical" evidence="9">
    <location>
        <begin position="431"/>
        <end position="454"/>
    </location>
</feature>
<keyword evidence="9" id="KW-1003">Cell membrane</keyword>
<evidence type="ECO:0000313" key="11">
    <source>
        <dbReference type="EMBL" id="GAA4796330.1"/>
    </source>
</evidence>
<dbReference type="PANTHER" id="PTHR43773:SF1">
    <property type="entry name" value="MAGNESIUM TRANSPORTER MGTE"/>
    <property type="match status" value="1"/>
</dbReference>
<dbReference type="InterPro" id="IPR038076">
    <property type="entry name" value="MgtE_N_sf"/>
</dbReference>
<feature type="transmembrane region" description="Helical" evidence="9">
    <location>
        <begin position="390"/>
        <end position="419"/>
    </location>
</feature>
<feature type="transmembrane region" description="Helical" evidence="9">
    <location>
        <begin position="359"/>
        <end position="378"/>
    </location>
</feature>
<evidence type="ECO:0000256" key="3">
    <source>
        <dbReference type="ARBA" id="ARBA00022448"/>
    </source>
</evidence>
<evidence type="ECO:0000256" key="4">
    <source>
        <dbReference type="ARBA" id="ARBA00022692"/>
    </source>
</evidence>
<dbReference type="SUPFAM" id="SSF161093">
    <property type="entry name" value="MgtE membrane domain-like"/>
    <property type="match status" value="1"/>
</dbReference>
<dbReference type="NCBIfam" id="TIGR00400">
    <property type="entry name" value="mgtE"/>
    <property type="match status" value="1"/>
</dbReference>
<evidence type="ECO:0000259" key="10">
    <source>
        <dbReference type="PROSITE" id="PS51371"/>
    </source>
</evidence>
<dbReference type="InterPro" id="IPR006668">
    <property type="entry name" value="Mg_transptr_MgtE_intracell_dom"/>
</dbReference>
<dbReference type="InterPro" id="IPR006669">
    <property type="entry name" value="MgtE_transporter"/>
</dbReference>
<evidence type="ECO:0000256" key="7">
    <source>
        <dbReference type="ARBA" id="ARBA00023136"/>
    </source>
</evidence>
<evidence type="ECO:0000256" key="2">
    <source>
        <dbReference type="ARBA" id="ARBA00009749"/>
    </source>
</evidence>
<evidence type="ECO:0000256" key="6">
    <source>
        <dbReference type="ARBA" id="ARBA00022989"/>
    </source>
</evidence>
<dbReference type="InterPro" id="IPR046342">
    <property type="entry name" value="CBS_dom_sf"/>
</dbReference>
<comment type="similarity">
    <text evidence="2 9">Belongs to the SLC41A transporter family.</text>
</comment>
<dbReference type="InterPro" id="IPR006667">
    <property type="entry name" value="SLC41_membr_dom"/>
</dbReference>
<evidence type="ECO:0000256" key="8">
    <source>
        <dbReference type="PROSITE-ProRule" id="PRU00703"/>
    </source>
</evidence>
<protein>
    <recommendedName>
        <fullName evidence="9">Magnesium transporter MgtE</fullName>
    </recommendedName>
</protein>
<keyword evidence="3 9" id="KW-0813">Transport</keyword>
<reference evidence="12" key="1">
    <citation type="journal article" date="2019" name="Int. J. Syst. Evol. Microbiol.">
        <title>The Global Catalogue of Microorganisms (GCM) 10K type strain sequencing project: providing services to taxonomists for standard genome sequencing and annotation.</title>
        <authorList>
            <consortium name="The Broad Institute Genomics Platform"/>
            <consortium name="The Broad Institute Genome Sequencing Center for Infectious Disease"/>
            <person name="Wu L."/>
            <person name="Ma J."/>
        </authorList>
    </citation>
    <scope>NUCLEOTIDE SEQUENCE [LARGE SCALE GENOMIC DNA]</scope>
    <source>
        <strain evidence="12">JCM 18200</strain>
    </source>
</reference>
<dbReference type="InterPro" id="IPR000644">
    <property type="entry name" value="CBS_dom"/>
</dbReference>
<dbReference type="SMART" id="SM00924">
    <property type="entry name" value="MgtE_N"/>
    <property type="match status" value="1"/>
</dbReference>
<evidence type="ECO:0000256" key="9">
    <source>
        <dbReference type="RuleBase" id="RU362011"/>
    </source>
</evidence>
<feature type="domain" description="CBS" evidence="10">
    <location>
        <begin position="137"/>
        <end position="200"/>
    </location>
</feature>
<dbReference type="SMART" id="SM00116">
    <property type="entry name" value="CBS"/>
    <property type="match status" value="2"/>
</dbReference>
<dbReference type="EMBL" id="BAABIQ010000037">
    <property type="protein sequence ID" value="GAA4796330.1"/>
    <property type="molecule type" value="Genomic_DNA"/>
</dbReference>
<comment type="subunit">
    <text evidence="9">Homodimer.</text>
</comment>
<name>A0ABP9BJS4_9SPHI</name>
<evidence type="ECO:0000256" key="5">
    <source>
        <dbReference type="ARBA" id="ARBA00022842"/>
    </source>
</evidence>
<dbReference type="PANTHER" id="PTHR43773">
    <property type="entry name" value="MAGNESIUM TRANSPORTER MGTE"/>
    <property type="match status" value="1"/>
</dbReference>
<dbReference type="Pfam" id="PF01769">
    <property type="entry name" value="MgtE"/>
    <property type="match status" value="1"/>
</dbReference>
<keyword evidence="6 9" id="KW-1133">Transmembrane helix</keyword>
<dbReference type="Pfam" id="PF03448">
    <property type="entry name" value="MgtE_N"/>
    <property type="match status" value="1"/>
</dbReference>
<evidence type="ECO:0000313" key="12">
    <source>
        <dbReference type="Proteomes" id="UP001501411"/>
    </source>
</evidence>
<dbReference type="Proteomes" id="UP001501411">
    <property type="component" value="Unassembled WGS sequence"/>
</dbReference>
<keyword evidence="7 9" id="KW-0472">Membrane</keyword>
<dbReference type="RefSeq" id="WP_345232223.1">
    <property type="nucleotide sequence ID" value="NZ_BAABIQ010000037.1"/>
</dbReference>
<accession>A0ABP9BJS4</accession>
<dbReference type="CDD" id="cd04606">
    <property type="entry name" value="CBS_pair_Mg_transporter"/>
    <property type="match status" value="1"/>
</dbReference>
<gene>
    <name evidence="11" type="primary">mgtE_1</name>
    <name evidence="11" type="ORF">GCM10023231_25970</name>
</gene>
<comment type="subcellular location">
    <subcellularLocation>
        <location evidence="9">Cell membrane</location>
        <topology evidence="9">Multi-pass membrane protein</topology>
    </subcellularLocation>
    <subcellularLocation>
        <location evidence="1">Membrane</location>
        <topology evidence="1">Multi-pass membrane protein</topology>
    </subcellularLocation>
</comment>
<comment type="caution">
    <text evidence="11">The sequence shown here is derived from an EMBL/GenBank/DDBJ whole genome shotgun (WGS) entry which is preliminary data.</text>
</comment>
<dbReference type="Gene3D" id="1.25.60.10">
    <property type="entry name" value="MgtE N-terminal domain-like"/>
    <property type="match status" value="1"/>
</dbReference>
<organism evidence="11 12">
    <name type="scientific">Olivibacter ginsenosidimutans</name>
    <dbReference type="NCBI Taxonomy" id="1176537"/>
    <lineage>
        <taxon>Bacteria</taxon>
        <taxon>Pseudomonadati</taxon>
        <taxon>Bacteroidota</taxon>
        <taxon>Sphingobacteriia</taxon>
        <taxon>Sphingobacteriales</taxon>
        <taxon>Sphingobacteriaceae</taxon>
        <taxon>Olivibacter</taxon>
    </lineage>
</organism>
<keyword evidence="9" id="KW-0479">Metal-binding</keyword>
<dbReference type="SUPFAM" id="SSF158791">
    <property type="entry name" value="MgtE N-terminal domain-like"/>
    <property type="match status" value="1"/>
</dbReference>
<evidence type="ECO:0000256" key="1">
    <source>
        <dbReference type="ARBA" id="ARBA00004141"/>
    </source>
</evidence>
<keyword evidence="4 9" id="KW-0812">Transmembrane</keyword>
<dbReference type="Pfam" id="PF00571">
    <property type="entry name" value="CBS"/>
    <property type="match status" value="2"/>
</dbReference>
<keyword evidence="12" id="KW-1185">Reference proteome</keyword>
<dbReference type="PROSITE" id="PS51371">
    <property type="entry name" value="CBS"/>
    <property type="match status" value="2"/>
</dbReference>
<dbReference type="SUPFAM" id="SSF54631">
    <property type="entry name" value="CBS-domain pair"/>
    <property type="match status" value="1"/>
</dbReference>